<proteinExistence type="evidence at transcript level"/>
<dbReference type="PROSITE" id="PS50158">
    <property type="entry name" value="ZF_CCHC"/>
    <property type="match status" value="1"/>
</dbReference>
<dbReference type="EMBL" id="GEFM01007195">
    <property type="protein sequence ID" value="JAP68601.1"/>
    <property type="molecule type" value="mRNA"/>
</dbReference>
<dbReference type="Gene3D" id="4.10.60.10">
    <property type="entry name" value="Zinc finger, CCHC-type"/>
    <property type="match status" value="1"/>
</dbReference>
<feature type="non-terminal residue" evidence="3">
    <location>
        <position position="1"/>
    </location>
</feature>
<dbReference type="GO" id="GO:0008270">
    <property type="term" value="F:zinc ion binding"/>
    <property type="evidence" value="ECO:0007669"/>
    <property type="project" value="UniProtKB-KW"/>
</dbReference>
<reference evidence="3" key="1">
    <citation type="submission" date="2016-02" db="EMBL/GenBank/DDBJ databases">
        <title>RNAseq analyses of the midgut from blood- or serum-fed Ixodes ricinus ticks.</title>
        <authorList>
            <person name="Perner J."/>
            <person name="Provaznik J."/>
            <person name="Schrenkova J."/>
            <person name="Urbanova V."/>
            <person name="Ribeiro J.M."/>
            <person name="Kopacek P."/>
        </authorList>
    </citation>
    <scope>NUCLEOTIDE SEQUENCE</scope>
    <source>
        <tissue evidence="3">Gut</tissue>
    </source>
</reference>
<dbReference type="GO" id="GO:0003676">
    <property type="term" value="F:nucleic acid binding"/>
    <property type="evidence" value="ECO:0007669"/>
    <property type="project" value="InterPro"/>
</dbReference>
<dbReference type="SMART" id="SM00343">
    <property type="entry name" value="ZnF_C2HC"/>
    <property type="match status" value="1"/>
</dbReference>
<name>A0A131XSP9_IXORI</name>
<evidence type="ECO:0000256" key="1">
    <source>
        <dbReference type="PROSITE-ProRule" id="PRU00047"/>
    </source>
</evidence>
<accession>A0A131XSP9</accession>
<dbReference type="AlphaFoldDB" id="A0A131XSP9"/>
<dbReference type="GO" id="GO:0006508">
    <property type="term" value="P:proteolysis"/>
    <property type="evidence" value="ECO:0007669"/>
    <property type="project" value="InterPro"/>
</dbReference>
<dbReference type="GO" id="GO:0004190">
    <property type="term" value="F:aspartic-type endopeptidase activity"/>
    <property type="evidence" value="ECO:0007669"/>
    <property type="project" value="InterPro"/>
</dbReference>
<sequence>DTLQELADVIQRMARRALVRCTEVDVEQIATTSFIDAIEDTNIQLFVRLAYPTTTRAALARALEVQAANKAMDMVSTSGIQLPGLAQRSSPVRSSKLRCFTCGDMGHLARSCPKYLAPCKTQPIPTPNVSSDSEPGRVESHVVHHVPLVTTSLRTSPTPFLSVHLHELGQHVNAIVDTGAAVSLIDYALLQSAKCTTPKTLHYSGDIAKLEKTFCRYQLYSLIENTAG</sequence>
<feature type="domain" description="CCHC-type" evidence="2">
    <location>
        <begin position="98"/>
        <end position="114"/>
    </location>
</feature>
<evidence type="ECO:0000259" key="2">
    <source>
        <dbReference type="PROSITE" id="PS50158"/>
    </source>
</evidence>
<dbReference type="Pfam" id="PF00098">
    <property type="entry name" value="zf-CCHC"/>
    <property type="match status" value="1"/>
</dbReference>
<evidence type="ECO:0000313" key="3">
    <source>
        <dbReference type="EMBL" id="JAP68601.1"/>
    </source>
</evidence>
<dbReference type="InterPro" id="IPR001969">
    <property type="entry name" value="Aspartic_peptidase_AS"/>
</dbReference>
<dbReference type="PROSITE" id="PS00141">
    <property type="entry name" value="ASP_PROTEASE"/>
    <property type="match status" value="1"/>
</dbReference>
<organism evidence="3">
    <name type="scientific">Ixodes ricinus</name>
    <name type="common">Common tick</name>
    <name type="synonym">Acarus ricinus</name>
    <dbReference type="NCBI Taxonomy" id="34613"/>
    <lineage>
        <taxon>Eukaryota</taxon>
        <taxon>Metazoa</taxon>
        <taxon>Ecdysozoa</taxon>
        <taxon>Arthropoda</taxon>
        <taxon>Chelicerata</taxon>
        <taxon>Arachnida</taxon>
        <taxon>Acari</taxon>
        <taxon>Parasitiformes</taxon>
        <taxon>Ixodida</taxon>
        <taxon>Ixodoidea</taxon>
        <taxon>Ixodidae</taxon>
        <taxon>Ixodinae</taxon>
        <taxon>Ixodes</taxon>
    </lineage>
</organism>
<dbReference type="SUPFAM" id="SSF50630">
    <property type="entry name" value="Acid proteases"/>
    <property type="match status" value="1"/>
</dbReference>
<keyword evidence="1" id="KW-0862">Zinc</keyword>
<dbReference type="SUPFAM" id="SSF57756">
    <property type="entry name" value="Retrovirus zinc finger-like domains"/>
    <property type="match status" value="1"/>
</dbReference>
<dbReference type="InterPro" id="IPR036875">
    <property type="entry name" value="Znf_CCHC_sf"/>
</dbReference>
<dbReference type="InterPro" id="IPR001878">
    <property type="entry name" value="Znf_CCHC"/>
</dbReference>
<keyword evidence="1" id="KW-0479">Metal-binding</keyword>
<keyword evidence="1" id="KW-0863">Zinc-finger</keyword>
<protein>
    <recommendedName>
        <fullName evidence="2">CCHC-type domain-containing protein</fullName>
    </recommendedName>
</protein>
<dbReference type="InterPro" id="IPR021109">
    <property type="entry name" value="Peptidase_aspartic_dom_sf"/>
</dbReference>